<proteinExistence type="predicted"/>
<dbReference type="Proteomes" id="UP000076400">
    <property type="component" value="Unassembled WGS sequence"/>
</dbReference>
<comment type="caution">
    <text evidence="3">The sequence shown here is derived from an EMBL/GenBank/DDBJ whole genome shotgun (WGS) entry which is preliminary data.</text>
</comment>
<protein>
    <submittedName>
        <fullName evidence="3">Uncharacterized protein</fullName>
    </submittedName>
</protein>
<dbReference type="EMBL" id="LPXN01000103">
    <property type="protein sequence ID" value="KZD08761.1"/>
    <property type="molecule type" value="Genomic_DNA"/>
</dbReference>
<feature type="signal peptide" evidence="2">
    <location>
        <begin position="1"/>
        <end position="20"/>
    </location>
</feature>
<feature type="chain" id="PRO_5007602315" evidence="2">
    <location>
        <begin position="21"/>
        <end position="132"/>
    </location>
</feature>
<feature type="region of interest" description="Disordered" evidence="1">
    <location>
        <begin position="85"/>
        <end position="132"/>
    </location>
</feature>
<evidence type="ECO:0000256" key="2">
    <source>
        <dbReference type="SAM" id="SignalP"/>
    </source>
</evidence>
<keyword evidence="2" id="KW-0732">Signal</keyword>
<feature type="compositionally biased region" description="Polar residues" evidence="1">
    <location>
        <begin position="85"/>
        <end position="104"/>
    </location>
</feature>
<dbReference type="STRING" id="580166.AUP43_08345"/>
<gene>
    <name evidence="3" type="ORF">AUP43_08345</name>
</gene>
<name>A0A154W5P6_9PROT</name>
<evidence type="ECO:0000256" key="1">
    <source>
        <dbReference type="SAM" id="MobiDB-lite"/>
    </source>
</evidence>
<dbReference type="AlphaFoldDB" id="A0A154W5P6"/>
<evidence type="ECO:0000313" key="4">
    <source>
        <dbReference type="Proteomes" id="UP000076400"/>
    </source>
</evidence>
<sequence length="132" mass="13993">MRLAGFAAGLLIASTGVSQAQQMGKAAWDFTPRSTSLSAQFDFQGRMTETAAAMGALQQYVTNYNSSSTSIGNLNEINQILSEGSNGYLDTNSLQDSNGSQDSAADTDVKIDNSLSVVRRREPGTPPQPAVR</sequence>
<organism evidence="3 4">
    <name type="scientific">Oceanibaculum pacificum</name>
    <dbReference type="NCBI Taxonomy" id="580166"/>
    <lineage>
        <taxon>Bacteria</taxon>
        <taxon>Pseudomonadati</taxon>
        <taxon>Pseudomonadota</taxon>
        <taxon>Alphaproteobacteria</taxon>
        <taxon>Rhodospirillales</taxon>
        <taxon>Oceanibaculaceae</taxon>
        <taxon>Oceanibaculum</taxon>
    </lineage>
</organism>
<keyword evidence="4" id="KW-1185">Reference proteome</keyword>
<evidence type="ECO:0000313" key="3">
    <source>
        <dbReference type="EMBL" id="KZD08761.1"/>
    </source>
</evidence>
<reference evidence="3 4" key="1">
    <citation type="submission" date="2015-12" db="EMBL/GenBank/DDBJ databases">
        <title>Genome sequence of Oceanibaculum pacificum MCCC 1A02656.</title>
        <authorList>
            <person name="Lu L."/>
            <person name="Lai Q."/>
            <person name="Shao Z."/>
            <person name="Qian P."/>
        </authorList>
    </citation>
    <scope>NUCLEOTIDE SEQUENCE [LARGE SCALE GENOMIC DNA]</scope>
    <source>
        <strain evidence="3 4">MCCC 1A02656</strain>
    </source>
</reference>
<accession>A0A154W5P6</accession>